<sequence>MTEFTEANRKYFDQLATTYQDKFADSMKMLSEQTLSNRLWISDLWTDTVAQDQEIRMLEYACGPGNISMTLAPFLTQIIGIDVSDNMVAEFNRNANLLGLADKAISRTADLLTDDVPVDFAVAPYMDLDMLTVSMALHHFEQPDRALKQLGARLKKGGVCFIIDLVADSGHGHDHGHSHNHDHGERQREFGNAAHTVKSHGFSQESMRELFQGAGFGGVEYKVLAQPLVFVKDEKTFSKTAFMARAQRL</sequence>
<name>A0AAD6CQG8_9EURO</name>
<dbReference type="Proteomes" id="UP001220324">
    <property type="component" value="Unassembled WGS sequence"/>
</dbReference>
<evidence type="ECO:0000313" key="2">
    <source>
        <dbReference type="Proteomes" id="UP001220324"/>
    </source>
</evidence>
<gene>
    <name evidence="1" type="ORF">N7494_009487</name>
</gene>
<dbReference type="InterPro" id="IPR029063">
    <property type="entry name" value="SAM-dependent_MTases_sf"/>
</dbReference>
<dbReference type="EMBL" id="JAQIZZ010000007">
    <property type="protein sequence ID" value="KAJ5532935.1"/>
    <property type="molecule type" value="Genomic_DNA"/>
</dbReference>
<dbReference type="AlphaFoldDB" id="A0AAD6CQG8"/>
<dbReference type="Gene3D" id="3.40.50.150">
    <property type="entry name" value="Vaccinia Virus protein VP39"/>
    <property type="match status" value="1"/>
</dbReference>
<comment type="caution">
    <text evidence="1">The sequence shown here is derived from an EMBL/GenBank/DDBJ whole genome shotgun (WGS) entry which is preliminary data.</text>
</comment>
<evidence type="ECO:0000313" key="1">
    <source>
        <dbReference type="EMBL" id="KAJ5532935.1"/>
    </source>
</evidence>
<dbReference type="SUPFAM" id="SSF53335">
    <property type="entry name" value="S-adenosyl-L-methionine-dependent methyltransferases"/>
    <property type="match status" value="1"/>
</dbReference>
<proteinExistence type="predicted"/>
<organism evidence="1 2">
    <name type="scientific">Penicillium frequentans</name>
    <dbReference type="NCBI Taxonomy" id="3151616"/>
    <lineage>
        <taxon>Eukaryota</taxon>
        <taxon>Fungi</taxon>
        <taxon>Dikarya</taxon>
        <taxon>Ascomycota</taxon>
        <taxon>Pezizomycotina</taxon>
        <taxon>Eurotiomycetes</taxon>
        <taxon>Eurotiomycetidae</taxon>
        <taxon>Eurotiales</taxon>
        <taxon>Aspergillaceae</taxon>
        <taxon>Penicillium</taxon>
    </lineage>
</organism>
<dbReference type="PANTHER" id="PTHR43861">
    <property type="entry name" value="TRANS-ACONITATE 2-METHYLTRANSFERASE-RELATED"/>
    <property type="match status" value="1"/>
</dbReference>
<accession>A0AAD6CQG8</accession>
<protein>
    <recommendedName>
        <fullName evidence="3">Methyltransferase domain-containing protein</fullName>
    </recommendedName>
</protein>
<dbReference type="CDD" id="cd02440">
    <property type="entry name" value="AdoMet_MTases"/>
    <property type="match status" value="1"/>
</dbReference>
<reference evidence="1 2" key="1">
    <citation type="journal article" date="2023" name="IMA Fungus">
        <title>Comparative genomic study of the Penicillium genus elucidates a diverse pangenome and 15 lateral gene transfer events.</title>
        <authorList>
            <person name="Petersen C."/>
            <person name="Sorensen T."/>
            <person name="Nielsen M.R."/>
            <person name="Sondergaard T.E."/>
            <person name="Sorensen J.L."/>
            <person name="Fitzpatrick D.A."/>
            <person name="Frisvad J.C."/>
            <person name="Nielsen K.L."/>
        </authorList>
    </citation>
    <scope>NUCLEOTIDE SEQUENCE [LARGE SCALE GENOMIC DNA]</scope>
    <source>
        <strain evidence="1 2">IBT 35679</strain>
    </source>
</reference>
<dbReference type="Pfam" id="PF13489">
    <property type="entry name" value="Methyltransf_23"/>
    <property type="match status" value="1"/>
</dbReference>
<keyword evidence="2" id="KW-1185">Reference proteome</keyword>
<evidence type="ECO:0008006" key="3">
    <source>
        <dbReference type="Google" id="ProtNLM"/>
    </source>
</evidence>